<accession>A0A368TQD4</accession>
<sequence length="63" mass="7239">MGLDGRPIMKDDLLAVDEVRLVGHANLLRAELNGVQRLYRTDRWGIPLRWSSIARMEDCEVMS</sequence>
<organism evidence="1 2">
    <name type="scientific">Billgrantia montanilacus</name>
    <dbReference type="NCBI Taxonomy" id="2282305"/>
    <lineage>
        <taxon>Bacteria</taxon>
        <taxon>Pseudomonadati</taxon>
        <taxon>Pseudomonadota</taxon>
        <taxon>Gammaproteobacteria</taxon>
        <taxon>Oceanospirillales</taxon>
        <taxon>Halomonadaceae</taxon>
        <taxon>Billgrantia</taxon>
    </lineage>
</organism>
<protein>
    <submittedName>
        <fullName evidence="1">Uncharacterized protein</fullName>
    </submittedName>
</protein>
<proteinExistence type="predicted"/>
<comment type="caution">
    <text evidence="1">The sequence shown here is derived from an EMBL/GenBank/DDBJ whole genome shotgun (WGS) entry which is preliminary data.</text>
</comment>
<dbReference type="Proteomes" id="UP000252405">
    <property type="component" value="Unassembled WGS sequence"/>
</dbReference>
<dbReference type="EMBL" id="QPII01000019">
    <property type="protein sequence ID" value="RCV86935.1"/>
    <property type="molecule type" value="Genomic_DNA"/>
</dbReference>
<dbReference type="AlphaFoldDB" id="A0A368TQD4"/>
<gene>
    <name evidence="1" type="ORF">DU505_19095</name>
</gene>
<keyword evidence="2" id="KW-1185">Reference proteome</keyword>
<evidence type="ECO:0000313" key="1">
    <source>
        <dbReference type="EMBL" id="RCV86935.1"/>
    </source>
</evidence>
<evidence type="ECO:0000313" key="2">
    <source>
        <dbReference type="Proteomes" id="UP000252405"/>
    </source>
</evidence>
<name>A0A368TQD4_9GAMM</name>
<reference evidence="1 2" key="1">
    <citation type="submission" date="2018-07" db="EMBL/GenBank/DDBJ databases">
        <title>Halomonas montanilacus sp. nov., isolated from Lake Pengyan on Tibetan Plateau.</title>
        <authorList>
            <person name="Lu H."/>
            <person name="Xing P."/>
            <person name="Wu Q."/>
        </authorList>
    </citation>
    <scope>NUCLEOTIDE SEQUENCE [LARGE SCALE GENOMIC DNA]</scope>
    <source>
        <strain evidence="1 2">PYC7W</strain>
    </source>
</reference>